<feature type="domain" description="CheR-type methyltransferase" evidence="7">
    <location>
        <begin position="8"/>
        <end position="284"/>
    </location>
</feature>
<comment type="caution">
    <text evidence="8">The sequence shown here is derived from an EMBL/GenBank/DDBJ whole genome shotgun (WGS) entry which is preliminary data.</text>
</comment>
<keyword evidence="3" id="KW-0489">Methyltransferase</keyword>
<proteinExistence type="predicted"/>
<dbReference type="InterPro" id="IPR022641">
    <property type="entry name" value="CheR_N"/>
</dbReference>
<dbReference type="Proteomes" id="UP000177876">
    <property type="component" value="Unassembled WGS sequence"/>
</dbReference>
<dbReference type="Pfam" id="PF01739">
    <property type="entry name" value="CheR"/>
    <property type="match status" value="1"/>
</dbReference>
<keyword evidence="4" id="KW-0808">Transferase</keyword>
<gene>
    <name evidence="8" type="ORF">A2Y75_10940</name>
</gene>
<sequence>MEMPEYYKSPDEMTAADIGLDLLLRSLEEELGLNFKQYKPNYLKRRIGVRMRAKGCSDYMQYRQCIRQDREEGGRLINDLTINVTEFFRDQEVYEAIREQVLPETINYKKETGILSIRGWSAGCATGEEPYSLSMLFLDALKKESAWDWALRITASDLDDKVIKKAKDGSFEEAKVLPGMSLDEYFDREKGQYLVKEEVRRPVRFVILDLMKPPPLRHLDIVLCRNVLIYFEKSKQYRILSIFNNCLRKGGFLILGKSEAIMGAGDTGFIPFNRKERIYRKEKDMQEAASEKPRLRSERRGVQPPDGRSHSAPDKEGRSNSGTRRIVLKPEADQEANTRDKKGEGHDRDKTI</sequence>
<evidence type="ECO:0000313" key="8">
    <source>
        <dbReference type="EMBL" id="OFW59348.1"/>
    </source>
</evidence>
<dbReference type="PROSITE" id="PS50123">
    <property type="entry name" value="CHER"/>
    <property type="match status" value="1"/>
</dbReference>
<dbReference type="CDD" id="cd02440">
    <property type="entry name" value="AdoMet_MTases"/>
    <property type="match status" value="1"/>
</dbReference>
<feature type="region of interest" description="Disordered" evidence="6">
    <location>
        <begin position="283"/>
        <end position="352"/>
    </location>
</feature>
<name>A0A1F2WR40_9ACTN</name>
<dbReference type="InterPro" id="IPR000780">
    <property type="entry name" value="CheR_MeTrfase"/>
</dbReference>
<dbReference type="PRINTS" id="PR00996">
    <property type="entry name" value="CHERMTFRASE"/>
</dbReference>
<dbReference type="InterPro" id="IPR036804">
    <property type="entry name" value="CheR_N_sf"/>
</dbReference>
<dbReference type="Gene3D" id="1.10.155.10">
    <property type="entry name" value="Chemotaxis receptor methyltransferase CheR, N-terminal domain"/>
    <property type="match status" value="1"/>
</dbReference>
<dbReference type="InterPro" id="IPR029063">
    <property type="entry name" value="SAM-dependent_MTases_sf"/>
</dbReference>
<protein>
    <recommendedName>
        <fullName evidence="2">protein-glutamate O-methyltransferase</fullName>
        <ecNumber evidence="2">2.1.1.80</ecNumber>
    </recommendedName>
</protein>
<dbReference type="EC" id="2.1.1.80" evidence="2"/>
<dbReference type="STRING" id="1797197.A2Y75_10940"/>
<dbReference type="PANTHER" id="PTHR24422">
    <property type="entry name" value="CHEMOTAXIS PROTEIN METHYLTRANSFERASE"/>
    <property type="match status" value="1"/>
</dbReference>
<dbReference type="Gene3D" id="3.40.50.150">
    <property type="entry name" value="Vaccinia Virus protein VP39"/>
    <property type="match status" value="1"/>
</dbReference>
<dbReference type="GO" id="GO:0008983">
    <property type="term" value="F:protein-glutamate O-methyltransferase activity"/>
    <property type="evidence" value="ECO:0007669"/>
    <property type="project" value="UniProtKB-EC"/>
</dbReference>
<evidence type="ECO:0000256" key="5">
    <source>
        <dbReference type="ARBA" id="ARBA00022691"/>
    </source>
</evidence>
<evidence type="ECO:0000256" key="3">
    <source>
        <dbReference type="ARBA" id="ARBA00022603"/>
    </source>
</evidence>
<dbReference type="SUPFAM" id="SSF47757">
    <property type="entry name" value="Chemotaxis receptor methyltransferase CheR, N-terminal domain"/>
    <property type="match status" value="1"/>
</dbReference>
<evidence type="ECO:0000256" key="2">
    <source>
        <dbReference type="ARBA" id="ARBA00012534"/>
    </source>
</evidence>
<evidence type="ECO:0000256" key="6">
    <source>
        <dbReference type="SAM" id="MobiDB-lite"/>
    </source>
</evidence>
<dbReference type="EMBL" id="MELK01000016">
    <property type="protein sequence ID" value="OFW59348.1"/>
    <property type="molecule type" value="Genomic_DNA"/>
</dbReference>
<dbReference type="InterPro" id="IPR050903">
    <property type="entry name" value="Bact_Chemotaxis_MeTrfase"/>
</dbReference>
<keyword evidence="5" id="KW-0949">S-adenosyl-L-methionine</keyword>
<dbReference type="AlphaFoldDB" id="A0A1F2WR40"/>
<feature type="compositionally biased region" description="Basic and acidic residues" evidence="6">
    <location>
        <begin position="283"/>
        <end position="318"/>
    </location>
</feature>
<dbReference type="SUPFAM" id="SSF53335">
    <property type="entry name" value="S-adenosyl-L-methionine-dependent methyltransferases"/>
    <property type="match status" value="1"/>
</dbReference>
<organism evidence="8 9">
    <name type="scientific">Candidatus Solincola sediminis</name>
    <dbReference type="NCBI Taxonomy" id="1797199"/>
    <lineage>
        <taxon>Bacteria</taxon>
        <taxon>Bacillati</taxon>
        <taxon>Actinomycetota</taxon>
        <taxon>Candidatus Geothermincolia</taxon>
        <taxon>Candidatus Geothermincolales</taxon>
        <taxon>Candidatus Geothermincolaceae</taxon>
        <taxon>Candidatus Solincola</taxon>
    </lineage>
</organism>
<feature type="compositionally biased region" description="Basic and acidic residues" evidence="6">
    <location>
        <begin position="328"/>
        <end position="352"/>
    </location>
</feature>
<dbReference type="PANTHER" id="PTHR24422:SF10">
    <property type="entry name" value="CHEMOTAXIS PROTEIN METHYLTRANSFERASE 2"/>
    <property type="match status" value="1"/>
</dbReference>
<evidence type="ECO:0000256" key="4">
    <source>
        <dbReference type="ARBA" id="ARBA00022679"/>
    </source>
</evidence>
<dbReference type="SMART" id="SM00138">
    <property type="entry name" value="MeTrc"/>
    <property type="match status" value="1"/>
</dbReference>
<dbReference type="Pfam" id="PF03705">
    <property type="entry name" value="CheR_N"/>
    <property type="match status" value="1"/>
</dbReference>
<accession>A0A1F2WR40</accession>
<evidence type="ECO:0000256" key="1">
    <source>
        <dbReference type="ARBA" id="ARBA00001541"/>
    </source>
</evidence>
<dbReference type="InterPro" id="IPR022642">
    <property type="entry name" value="CheR_C"/>
</dbReference>
<dbReference type="GO" id="GO:0032259">
    <property type="term" value="P:methylation"/>
    <property type="evidence" value="ECO:0007669"/>
    <property type="project" value="UniProtKB-KW"/>
</dbReference>
<evidence type="ECO:0000259" key="7">
    <source>
        <dbReference type="PROSITE" id="PS50123"/>
    </source>
</evidence>
<evidence type="ECO:0000313" key="9">
    <source>
        <dbReference type="Proteomes" id="UP000177876"/>
    </source>
</evidence>
<reference evidence="8 9" key="1">
    <citation type="journal article" date="2016" name="Nat. Commun.">
        <title>Thousands of microbial genomes shed light on interconnected biogeochemical processes in an aquifer system.</title>
        <authorList>
            <person name="Anantharaman K."/>
            <person name="Brown C.T."/>
            <person name="Hug L.A."/>
            <person name="Sharon I."/>
            <person name="Castelle C.J."/>
            <person name="Probst A.J."/>
            <person name="Thomas B.C."/>
            <person name="Singh A."/>
            <person name="Wilkins M.J."/>
            <person name="Karaoz U."/>
            <person name="Brodie E.L."/>
            <person name="Williams K.H."/>
            <person name="Hubbard S.S."/>
            <person name="Banfield J.F."/>
        </authorList>
    </citation>
    <scope>NUCLEOTIDE SEQUENCE [LARGE SCALE GENOMIC DNA]</scope>
</reference>
<comment type="catalytic activity">
    <reaction evidence="1">
        <text>L-glutamyl-[protein] + S-adenosyl-L-methionine = [protein]-L-glutamate 5-O-methyl ester + S-adenosyl-L-homocysteine</text>
        <dbReference type="Rhea" id="RHEA:24452"/>
        <dbReference type="Rhea" id="RHEA-COMP:10208"/>
        <dbReference type="Rhea" id="RHEA-COMP:10311"/>
        <dbReference type="ChEBI" id="CHEBI:29973"/>
        <dbReference type="ChEBI" id="CHEBI:57856"/>
        <dbReference type="ChEBI" id="CHEBI:59789"/>
        <dbReference type="ChEBI" id="CHEBI:82795"/>
        <dbReference type="EC" id="2.1.1.80"/>
    </reaction>
</comment>